<name>A0A392R5E3_9FABA</name>
<accession>A0A392R5E3</accession>
<organism evidence="1 2">
    <name type="scientific">Trifolium medium</name>
    <dbReference type="NCBI Taxonomy" id="97028"/>
    <lineage>
        <taxon>Eukaryota</taxon>
        <taxon>Viridiplantae</taxon>
        <taxon>Streptophyta</taxon>
        <taxon>Embryophyta</taxon>
        <taxon>Tracheophyta</taxon>
        <taxon>Spermatophyta</taxon>
        <taxon>Magnoliopsida</taxon>
        <taxon>eudicotyledons</taxon>
        <taxon>Gunneridae</taxon>
        <taxon>Pentapetalae</taxon>
        <taxon>rosids</taxon>
        <taxon>fabids</taxon>
        <taxon>Fabales</taxon>
        <taxon>Fabaceae</taxon>
        <taxon>Papilionoideae</taxon>
        <taxon>50 kb inversion clade</taxon>
        <taxon>NPAAA clade</taxon>
        <taxon>Hologalegina</taxon>
        <taxon>IRL clade</taxon>
        <taxon>Trifolieae</taxon>
        <taxon>Trifolium</taxon>
    </lineage>
</organism>
<dbReference type="Proteomes" id="UP000265520">
    <property type="component" value="Unassembled WGS sequence"/>
</dbReference>
<evidence type="ECO:0000313" key="1">
    <source>
        <dbReference type="EMBL" id="MCI31803.1"/>
    </source>
</evidence>
<evidence type="ECO:0000313" key="2">
    <source>
        <dbReference type="Proteomes" id="UP000265520"/>
    </source>
</evidence>
<dbReference type="EMBL" id="LXQA010190243">
    <property type="protein sequence ID" value="MCI31803.1"/>
    <property type="molecule type" value="Genomic_DNA"/>
</dbReference>
<sequence length="17" mass="1980">MERVRIEENSLAADMSE</sequence>
<reference evidence="1 2" key="1">
    <citation type="journal article" date="2018" name="Front. Plant Sci.">
        <title>Red Clover (Trifolium pratense) and Zigzag Clover (T. medium) - A Picture of Genomic Similarities and Differences.</title>
        <authorList>
            <person name="Dluhosova J."/>
            <person name="Istvanek J."/>
            <person name="Nedelnik J."/>
            <person name="Repkova J."/>
        </authorList>
    </citation>
    <scope>NUCLEOTIDE SEQUENCE [LARGE SCALE GENOMIC DNA]</scope>
    <source>
        <strain evidence="2">cv. 10/8</strain>
        <tissue evidence="1">Leaf</tissue>
    </source>
</reference>
<dbReference type="AlphaFoldDB" id="A0A392R5E3"/>
<keyword evidence="2" id="KW-1185">Reference proteome</keyword>
<comment type="caution">
    <text evidence="1">The sequence shown here is derived from an EMBL/GenBank/DDBJ whole genome shotgun (WGS) entry which is preliminary data.</text>
</comment>
<feature type="non-terminal residue" evidence="1">
    <location>
        <position position="17"/>
    </location>
</feature>
<proteinExistence type="predicted"/>
<protein>
    <submittedName>
        <fullName evidence="1">Uncharacterized protein</fullName>
    </submittedName>
</protein>